<feature type="transmembrane region" description="Helical" evidence="1">
    <location>
        <begin position="41"/>
        <end position="59"/>
    </location>
</feature>
<keyword evidence="1" id="KW-1133">Transmembrane helix</keyword>
<evidence type="ECO:0000313" key="3">
    <source>
        <dbReference type="Proteomes" id="UP000199701"/>
    </source>
</evidence>
<organism evidence="2 3">
    <name type="scientific">[Clostridium] fimetarium</name>
    <dbReference type="NCBI Taxonomy" id="99656"/>
    <lineage>
        <taxon>Bacteria</taxon>
        <taxon>Bacillati</taxon>
        <taxon>Bacillota</taxon>
        <taxon>Clostridia</taxon>
        <taxon>Lachnospirales</taxon>
        <taxon>Lachnospiraceae</taxon>
    </lineage>
</organism>
<reference evidence="2 3" key="1">
    <citation type="submission" date="2016-10" db="EMBL/GenBank/DDBJ databases">
        <authorList>
            <person name="de Groot N.N."/>
        </authorList>
    </citation>
    <scope>NUCLEOTIDE SEQUENCE [LARGE SCALE GENOMIC DNA]</scope>
    <source>
        <strain evidence="2 3">DSM 9179</strain>
    </source>
</reference>
<feature type="transmembrane region" description="Helical" evidence="1">
    <location>
        <begin position="12"/>
        <end position="29"/>
    </location>
</feature>
<name>A0A1I0RAP4_9FIRM</name>
<evidence type="ECO:0000313" key="2">
    <source>
        <dbReference type="EMBL" id="SEW37902.1"/>
    </source>
</evidence>
<proteinExistence type="predicted"/>
<gene>
    <name evidence="2" type="ORF">SAMN05421659_11389</name>
</gene>
<keyword evidence="1" id="KW-0472">Membrane</keyword>
<keyword evidence="3" id="KW-1185">Reference proteome</keyword>
<evidence type="ECO:0000256" key="1">
    <source>
        <dbReference type="SAM" id="Phobius"/>
    </source>
</evidence>
<dbReference type="STRING" id="99656.SAMN05421659_11389"/>
<feature type="transmembrane region" description="Helical" evidence="1">
    <location>
        <begin position="96"/>
        <end position="114"/>
    </location>
</feature>
<feature type="transmembrane region" description="Helical" evidence="1">
    <location>
        <begin position="71"/>
        <end position="90"/>
    </location>
</feature>
<dbReference type="InterPro" id="IPR008875">
    <property type="entry name" value="TraX"/>
</dbReference>
<accession>A0A1I0RAP4</accession>
<dbReference type="RefSeq" id="WP_170841437.1">
    <property type="nucleotide sequence ID" value="NZ_FOJI01000013.1"/>
</dbReference>
<feature type="transmembrane region" description="Helical" evidence="1">
    <location>
        <begin position="126"/>
        <end position="153"/>
    </location>
</feature>
<dbReference type="Proteomes" id="UP000199701">
    <property type="component" value="Unassembled WGS sequence"/>
</dbReference>
<dbReference type="AlphaFoldDB" id="A0A1I0RAP4"/>
<sequence>MNICDVMKNNKVGIDAFTLKMIAAVTMLIDHMGYIFFPQYIFLRIIGRISFPIFAFLIVEGFMHTKDVKKYIIRMAVFALLTEIPFDFAFEGTFDWGHQNVLITFLFAILAMYIDRQYKRKIGIVAAFAFAFLAEFIGTDYGMFGIIIVMIFYWNYERFYNKLIFGTASLILLVSSYQIFDVLAMIPIALYNGKKGIGFKYFFYIFYPGHLVILYVIHMLI</sequence>
<dbReference type="EMBL" id="FOJI01000013">
    <property type="protein sequence ID" value="SEW37902.1"/>
    <property type="molecule type" value="Genomic_DNA"/>
</dbReference>
<feature type="transmembrane region" description="Helical" evidence="1">
    <location>
        <begin position="159"/>
        <end position="180"/>
    </location>
</feature>
<protein>
    <submittedName>
        <fullName evidence="2">TraX protein</fullName>
    </submittedName>
</protein>
<dbReference type="Pfam" id="PF05857">
    <property type="entry name" value="TraX"/>
    <property type="match status" value="1"/>
</dbReference>
<feature type="transmembrane region" description="Helical" evidence="1">
    <location>
        <begin position="201"/>
        <end position="220"/>
    </location>
</feature>
<keyword evidence="1" id="KW-0812">Transmembrane</keyword>